<dbReference type="EMBL" id="BMAC01000598">
    <property type="protein sequence ID" value="GFP99930.1"/>
    <property type="molecule type" value="Genomic_DNA"/>
</dbReference>
<dbReference type="PIRSF" id="PIRSF031279">
    <property type="entry name" value="UCP031279"/>
    <property type="match status" value="1"/>
</dbReference>
<evidence type="ECO:0000313" key="2">
    <source>
        <dbReference type="Proteomes" id="UP000653305"/>
    </source>
</evidence>
<protein>
    <submittedName>
        <fullName evidence="1">Uncharacterized protein</fullName>
    </submittedName>
</protein>
<proteinExistence type="predicted"/>
<comment type="caution">
    <text evidence="1">The sequence shown here is derived from an EMBL/GenBank/DDBJ whole genome shotgun (WGS) entry which is preliminary data.</text>
</comment>
<dbReference type="InterPro" id="IPR016972">
    <property type="entry name" value="UCP031279"/>
</dbReference>
<name>A0A830CJG4_9LAMI</name>
<dbReference type="PANTHER" id="PTHR33526">
    <property type="entry name" value="OS07G0123800 PROTEIN"/>
    <property type="match status" value="1"/>
</dbReference>
<dbReference type="Proteomes" id="UP000653305">
    <property type="component" value="Unassembled WGS sequence"/>
</dbReference>
<accession>A0A830CJG4</accession>
<dbReference type="PANTHER" id="PTHR33526:SF4">
    <property type="entry name" value="OS07G0123800 PROTEIN"/>
    <property type="match status" value="1"/>
</dbReference>
<organism evidence="1 2">
    <name type="scientific">Phtheirospermum japonicum</name>
    <dbReference type="NCBI Taxonomy" id="374723"/>
    <lineage>
        <taxon>Eukaryota</taxon>
        <taxon>Viridiplantae</taxon>
        <taxon>Streptophyta</taxon>
        <taxon>Embryophyta</taxon>
        <taxon>Tracheophyta</taxon>
        <taxon>Spermatophyta</taxon>
        <taxon>Magnoliopsida</taxon>
        <taxon>eudicotyledons</taxon>
        <taxon>Gunneridae</taxon>
        <taxon>Pentapetalae</taxon>
        <taxon>asterids</taxon>
        <taxon>lamiids</taxon>
        <taxon>Lamiales</taxon>
        <taxon>Orobanchaceae</taxon>
        <taxon>Orobanchaceae incertae sedis</taxon>
        <taxon>Phtheirospermum</taxon>
    </lineage>
</organism>
<evidence type="ECO:0000313" key="1">
    <source>
        <dbReference type="EMBL" id="GFP99930.1"/>
    </source>
</evidence>
<dbReference type="AlphaFoldDB" id="A0A830CJG4"/>
<dbReference type="OrthoDB" id="694638at2759"/>
<gene>
    <name evidence="1" type="ORF">PHJA_002137100</name>
</gene>
<sequence>MSRTSVRKQSKFAKYIYVPIRVLARARDFYMKSLTGFGGPVAYGNAMGCPTPNMASISRSFSVNSNQKTAEEELRDLIRVGSARRHEEAELRRSKSAQPFGGRGPVVASVARSNTVAFERIDEDKIFEYGEEDDVGLLSRSRSYAGQRRIKLA</sequence>
<reference evidence="1" key="1">
    <citation type="submission" date="2020-07" db="EMBL/GenBank/DDBJ databases">
        <title>Ethylene signaling mediates host invasion by parasitic plants.</title>
        <authorList>
            <person name="Yoshida S."/>
        </authorList>
    </citation>
    <scope>NUCLEOTIDE SEQUENCE</scope>
    <source>
        <strain evidence="1">Okayama</strain>
    </source>
</reference>
<keyword evidence="2" id="KW-1185">Reference proteome</keyword>